<protein>
    <recommendedName>
        <fullName evidence="2">Phage protein</fullName>
    </recommendedName>
</protein>
<sequence>MIEITASTIVSTITRALKDNFPEFNIYKDRKLQGLKKPCFFVFNLNSEQSKFNKDIFNRESLINVRFHSDYNRPDIDEVAFKLLDILSDIQNGELILRPIREITYEVTDGVLQIFIPYKIRVFKQSDNGVNMNTLESKGVIK</sequence>
<dbReference type="Proteomes" id="UP000859547">
    <property type="component" value="Unassembled WGS sequence"/>
</dbReference>
<reference evidence="1" key="2">
    <citation type="submission" date="2020-07" db="EMBL/GenBank/DDBJ databases">
        <authorList>
            <consortium name="NCBI Pathogen Detection Project"/>
        </authorList>
    </citation>
    <scope>NUCLEOTIDE SEQUENCE</scope>
    <source>
        <strain evidence="1">C8</strain>
    </source>
</reference>
<accession>A0A8H9R003</accession>
<evidence type="ECO:0008006" key="2">
    <source>
        <dbReference type="Google" id="ProtNLM"/>
    </source>
</evidence>
<comment type="caution">
    <text evidence="1">The sequence shown here is derived from an EMBL/GenBank/DDBJ whole genome shotgun (WGS) entry which is preliminary data.</text>
</comment>
<proteinExistence type="predicted"/>
<evidence type="ECO:0000313" key="1">
    <source>
        <dbReference type="EMBL" id="HAT4309275.1"/>
    </source>
</evidence>
<gene>
    <name evidence="1" type="ORF">I9080_003125</name>
</gene>
<dbReference type="InterPro" id="IPR049254">
    <property type="entry name" value="Phage_tail_terminator"/>
</dbReference>
<reference evidence="1" key="1">
    <citation type="journal article" date="2018" name="Genome Biol.">
        <title>SKESA: strategic k-mer extension for scrupulous assemblies.</title>
        <authorList>
            <person name="Souvorov A."/>
            <person name="Agarwala R."/>
            <person name="Lipman D.J."/>
        </authorList>
    </citation>
    <scope>NUCLEOTIDE SEQUENCE</scope>
    <source>
        <strain evidence="1">C8</strain>
    </source>
</reference>
<name>A0A8H9R003_CLOPF</name>
<organism evidence="1">
    <name type="scientific">Clostridium perfringens</name>
    <dbReference type="NCBI Taxonomy" id="1502"/>
    <lineage>
        <taxon>Bacteria</taxon>
        <taxon>Bacillati</taxon>
        <taxon>Bacillota</taxon>
        <taxon>Clostridia</taxon>
        <taxon>Eubacteriales</taxon>
        <taxon>Clostridiaceae</taxon>
        <taxon>Clostridium</taxon>
    </lineage>
</organism>
<dbReference type="AlphaFoldDB" id="A0A8H9R003"/>
<dbReference type="Pfam" id="PF20765">
    <property type="entry name" value="Phage_tail_terminator_8"/>
    <property type="match status" value="1"/>
</dbReference>
<dbReference type="EMBL" id="DACTCB010000028">
    <property type="protein sequence ID" value="HAT4309275.1"/>
    <property type="molecule type" value="Genomic_DNA"/>
</dbReference>